<comment type="caution">
    <text evidence="6">The sequence shown here is derived from an EMBL/GenBank/DDBJ whole genome shotgun (WGS) entry which is preliminary data.</text>
</comment>
<evidence type="ECO:0000256" key="3">
    <source>
        <dbReference type="ARBA" id="ARBA00023175"/>
    </source>
</evidence>
<dbReference type="PANTHER" id="PTHR13183:SF0">
    <property type="entry name" value="AXONEMAL DYNEIN LIGHT INTERMEDIATE POLYPEPTIDE 1"/>
    <property type="match status" value="1"/>
</dbReference>
<accession>A0A8J6AZV7</accession>
<dbReference type="Proteomes" id="UP000717585">
    <property type="component" value="Unassembled WGS sequence"/>
</dbReference>
<dbReference type="AlphaFoldDB" id="A0A8J6AZV7"/>
<organism evidence="6 7">
    <name type="scientific">Carpediemonas membranifera</name>
    <dbReference type="NCBI Taxonomy" id="201153"/>
    <lineage>
        <taxon>Eukaryota</taxon>
        <taxon>Metamonada</taxon>
        <taxon>Carpediemonas-like organisms</taxon>
        <taxon>Carpediemonas</taxon>
    </lineage>
</organism>
<evidence type="ECO:0000256" key="4">
    <source>
        <dbReference type="ARBA" id="ARBA00038114"/>
    </source>
</evidence>
<dbReference type="PANTHER" id="PTHR13183">
    <property type="entry name" value="AXONEMAL INNER ARM DYNEIN LIGHT CHAIN 28"/>
    <property type="match status" value="1"/>
</dbReference>
<evidence type="ECO:0000256" key="1">
    <source>
        <dbReference type="ARBA" id="ARBA00023017"/>
    </source>
</evidence>
<sequence length="236" mass="27218">MNKGPTASLIKYDPPVLASSITDKRAKFVHQTERLEDIRITQTDDILHTILPPRVFTEDSNEWYQFVSPTPATRLDVVNLQERLDRLLKERQARETGLCPIREELYGQAFDELIRQVTVNCAERGVLLLRVRDEMRMTSQAYQTLYESAIAYGMRKTLQAEQGRKELEGRLQQLEGEKEAANRQVAELKEKLETLEAQESERRAVHEKKHAEELVFLKKSNQQLKAQLESVLAPSS</sequence>
<dbReference type="EMBL" id="JAHDYR010000011">
    <property type="protein sequence ID" value="KAG9395415.1"/>
    <property type="molecule type" value="Genomic_DNA"/>
</dbReference>
<gene>
    <name evidence="6" type="ORF">J8273_2982</name>
</gene>
<keyword evidence="7" id="KW-1185">Reference proteome</keyword>
<dbReference type="Pfam" id="PF10211">
    <property type="entry name" value="Ax_dynein_light"/>
    <property type="match status" value="1"/>
</dbReference>
<evidence type="ECO:0000313" key="6">
    <source>
        <dbReference type="EMBL" id="KAG9395415.1"/>
    </source>
</evidence>
<name>A0A8J6AZV7_9EUKA</name>
<reference evidence="6" key="1">
    <citation type="submission" date="2021-05" db="EMBL/GenBank/DDBJ databases">
        <title>A free-living protist that lacks canonical eukaryotic 1 DNA replication and segregation systems.</title>
        <authorList>
            <person name="Salas-Leiva D.E."/>
            <person name="Tromer E.C."/>
            <person name="Curtis B.A."/>
            <person name="Jerlstrom-Hultqvist J."/>
            <person name="Kolisko M."/>
            <person name="Yi Z."/>
            <person name="Salas-Leiva J.S."/>
            <person name="Gallot-Lavallee L."/>
            <person name="Kops G.J.P.L."/>
            <person name="Archibald J.M."/>
            <person name="Simpson A.G.B."/>
            <person name="Roger A.J."/>
        </authorList>
    </citation>
    <scope>NUCLEOTIDE SEQUENCE</scope>
    <source>
        <strain evidence="6">BICM</strain>
    </source>
</reference>
<evidence type="ECO:0000313" key="7">
    <source>
        <dbReference type="Proteomes" id="UP000717585"/>
    </source>
</evidence>
<dbReference type="GO" id="GO:0030286">
    <property type="term" value="C:dynein complex"/>
    <property type="evidence" value="ECO:0007669"/>
    <property type="project" value="UniProtKB-KW"/>
</dbReference>
<keyword evidence="1" id="KW-0243">Dynein</keyword>
<dbReference type="InterPro" id="IPR019347">
    <property type="entry name" value="Axonemal_dynein_light_chain"/>
</dbReference>
<protein>
    <submittedName>
        <fullName evidence="6">Axonemal dynein light intermediate polypeptide</fullName>
    </submittedName>
</protein>
<dbReference type="OrthoDB" id="273640at2759"/>
<evidence type="ECO:0000256" key="5">
    <source>
        <dbReference type="SAM" id="Coils"/>
    </source>
</evidence>
<evidence type="ECO:0000256" key="2">
    <source>
        <dbReference type="ARBA" id="ARBA00023054"/>
    </source>
</evidence>
<dbReference type="GO" id="GO:0005930">
    <property type="term" value="C:axoneme"/>
    <property type="evidence" value="ECO:0007669"/>
    <property type="project" value="TreeGrafter"/>
</dbReference>
<feature type="coiled-coil region" evidence="5">
    <location>
        <begin position="157"/>
        <end position="227"/>
    </location>
</feature>
<proteinExistence type="inferred from homology"/>
<keyword evidence="2 5" id="KW-0175">Coiled coil</keyword>
<comment type="similarity">
    <text evidence="4">Belongs to the inner dynein arm light chain family.</text>
</comment>
<keyword evidence="3" id="KW-0505">Motor protein</keyword>
<dbReference type="GO" id="GO:0045504">
    <property type="term" value="F:dynein heavy chain binding"/>
    <property type="evidence" value="ECO:0007669"/>
    <property type="project" value="TreeGrafter"/>
</dbReference>